<dbReference type="OrthoDB" id="1435707at2759"/>
<reference evidence="3" key="1">
    <citation type="submission" date="2018-05" db="EMBL/GenBank/DDBJ databases">
        <title>Draft genome of Mucuna pruriens seed.</title>
        <authorList>
            <person name="Nnadi N.E."/>
            <person name="Vos R."/>
            <person name="Hasami M.H."/>
            <person name="Devisetty U.K."/>
            <person name="Aguiy J.C."/>
        </authorList>
    </citation>
    <scope>NUCLEOTIDE SEQUENCE [LARGE SCALE GENOMIC DNA]</scope>
    <source>
        <strain evidence="3">JCA_2017</strain>
    </source>
</reference>
<evidence type="ECO:0000313" key="4">
    <source>
        <dbReference type="Proteomes" id="UP000257109"/>
    </source>
</evidence>
<gene>
    <name evidence="3" type="ORF">CR513_32676</name>
</gene>
<protein>
    <recommendedName>
        <fullName evidence="2">Disease resistance protein Roq1-like winged-helix domain-containing protein</fullName>
    </recommendedName>
</protein>
<dbReference type="InterPro" id="IPR044974">
    <property type="entry name" value="Disease_R_plants"/>
</dbReference>
<comment type="caution">
    <text evidence="3">The sequence shown here is derived from an EMBL/GenBank/DDBJ whole genome shotgun (WGS) entry which is preliminary data.</text>
</comment>
<accession>A0A371G686</accession>
<keyword evidence="4" id="KW-1185">Reference proteome</keyword>
<evidence type="ECO:0000313" key="3">
    <source>
        <dbReference type="EMBL" id="RDX86044.1"/>
    </source>
</evidence>
<proteinExistence type="predicted"/>
<dbReference type="Proteomes" id="UP000257109">
    <property type="component" value="Unassembled WGS sequence"/>
</dbReference>
<dbReference type="GO" id="GO:0006952">
    <property type="term" value="P:defense response"/>
    <property type="evidence" value="ECO:0007669"/>
    <property type="project" value="InterPro"/>
</dbReference>
<name>A0A371G686_MUCPR</name>
<feature type="non-terminal residue" evidence="3">
    <location>
        <position position="1"/>
    </location>
</feature>
<dbReference type="EMBL" id="QJKJ01006633">
    <property type="protein sequence ID" value="RDX86044.1"/>
    <property type="molecule type" value="Genomic_DNA"/>
</dbReference>
<evidence type="ECO:0000256" key="1">
    <source>
        <dbReference type="ARBA" id="ARBA00022737"/>
    </source>
</evidence>
<dbReference type="PANTHER" id="PTHR11017">
    <property type="entry name" value="LEUCINE-RICH REPEAT-CONTAINING PROTEIN"/>
    <property type="match status" value="1"/>
</dbReference>
<organism evidence="3 4">
    <name type="scientific">Mucuna pruriens</name>
    <name type="common">Velvet bean</name>
    <name type="synonym">Dolichos pruriens</name>
    <dbReference type="NCBI Taxonomy" id="157652"/>
    <lineage>
        <taxon>Eukaryota</taxon>
        <taxon>Viridiplantae</taxon>
        <taxon>Streptophyta</taxon>
        <taxon>Embryophyta</taxon>
        <taxon>Tracheophyta</taxon>
        <taxon>Spermatophyta</taxon>
        <taxon>Magnoliopsida</taxon>
        <taxon>eudicotyledons</taxon>
        <taxon>Gunneridae</taxon>
        <taxon>Pentapetalae</taxon>
        <taxon>rosids</taxon>
        <taxon>fabids</taxon>
        <taxon>Fabales</taxon>
        <taxon>Fabaceae</taxon>
        <taxon>Papilionoideae</taxon>
        <taxon>50 kb inversion clade</taxon>
        <taxon>NPAAA clade</taxon>
        <taxon>indigoferoid/millettioid clade</taxon>
        <taxon>Phaseoleae</taxon>
        <taxon>Mucuna</taxon>
    </lineage>
</organism>
<dbReference type="PANTHER" id="PTHR11017:SF259">
    <property type="entry name" value="ADP-RIBOSYL CYCLASE_CYCLIC ADP-RIBOSE HYDROLASE"/>
    <property type="match status" value="1"/>
</dbReference>
<dbReference type="Pfam" id="PF23282">
    <property type="entry name" value="WHD_ROQ1"/>
    <property type="match status" value="1"/>
</dbReference>
<dbReference type="InterPro" id="IPR058192">
    <property type="entry name" value="WHD_ROQ1-like"/>
</dbReference>
<sequence length="343" mass="40387">HCKQLKYLPELPSLTDLSSEFYKPPDVDIEPKVWQINGRRLHDSIDRLGEQSEVGLYIFNCPKLVEREHCSSMTTSWMRQIIQADHQYKRLEIDSWPPSIRSIIPGSEIPRWLNNQHVGSCDFITIDTSAPNNDCIGLVCCAVFSAPYGRRTYLRKGHLEDLVMDKSDHLLLFYFTPTHPTLSQVTPLKMEIAIENEEGFYFKVKKYGYRWVCKQDLELSDLMMHRSSVQADLVTISWQSRFGGIERFGTIRPDKEVQYKQLIYREQYLKEILYFRGLHPEIQVLIDKSLITIYSEGIRMHRLLRDLGKCIAKEISPKEPRKWSRLWNYQDFHKVVPNEMSRN</sequence>
<keyword evidence="1" id="KW-0677">Repeat</keyword>
<feature type="domain" description="Disease resistance protein Roq1-like winged-helix" evidence="2">
    <location>
        <begin position="268"/>
        <end position="316"/>
    </location>
</feature>
<dbReference type="AlphaFoldDB" id="A0A371G686"/>
<evidence type="ECO:0000259" key="2">
    <source>
        <dbReference type="Pfam" id="PF23282"/>
    </source>
</evidence>